<gene>
    <name evidence="1" type="ORF">X474_05660</name>
</gene>
<evidence type="ECO:0000313" key="2">
    <source>
        <dbReference type="Proteomes" id="UP000032233"/>
    </source>
</evidence>
<name>A0A0D2HX93_9BACT</name>
<evidence type="ECO:0008006" key="3">
    <source>
        <dbReference type="Google" id="ProtNLM"/>
    </source>
</evidence>
<dbReference type="InParanoid" id="A0A0D2HX93"/>
<evidence type="ECO:0000313" key="1">
    <source>
        <dbReference type="EMBL" id="KIX14973.1"/>
    </source>
</evidence>
<dbReference type="InterPro" id="IPR009279">
    <property type="entry name" value="Portal_Mu"/>
</dbReference>
<dbReference type="Pfam" id="PF06074">
    <property type="entry name" value="Portal_Mu"/>
    <property type="match status" value="1"/>
</dbReference>
<dbReference type="Proteomes" id="UP000032233">
    <property type="component" value="Unassembled WGS sequence"/>
</dbReference>
<sequence>MHLYGPDGSPIEFSDHKDLLVELASPDLVGGTDQALLLPDPDPILLKRGDDPKVLEDLSADDQVCAVIQNRKLRVLNNNDYDFKPGLLPGKAATSQAKSLCEDLTKDLEGIALRDVFSEILDAPLFGTTWLELIWRIEGGKYRLKNIIAKPRSWFCFNEARVPCLKPSGGGEATPLPWGKAVLARHFPSYKNPYGLRLLSRCLWPVAFKRGGIQFYTRFLDRYGQPWVLGKAPKGANKTDKQQMAADLAAMVRDAVAVIPSDAQVELVEAKGNSGDQFDTFLSRWDKAISKVIMGQTLTSEMDGQGSRAASETHYKVADDIADSDQGLITAALNAIARVYRDINSSAIEAPVFGYSEPEDHEAQAKLDNKLYSCGVRFTAAHFERRYGLQPDEFVVVGIDADGKDDKQAGFAEPETATDHQDLLDDLVKSILPKAAKQNEKFLNDLFPLLDKAETWEDIQLLLAEHLGQDLAMEEQEELLADLMTAADLMGRTAVRAESDAD</sequence>
<proteinExistence type="predicted"/>
<protein>
    <recommendedName>
        <fullName evidence="3">Portal protein</fullName>
    </recommendedName>
</protein>
<comment type="caution">
    <text evidence="1">The sequence shown here is derived from an EMBL/GenBank/DDBJ whole genome shotgun (WGS) entry which is preliminary data.</text>
</comment>
<organism evidence="1 2">
    <name type="scientific">Dethiosulfatarculus sandiegensis</name>
    <dbReference type="NCBI Taxonomy" id="1429043"/>
    <lineage>
        <taxon>Bacteria</taxon>
        <taxon>Pseudomonadati</taxon>
        <taxon>Thermodesulfobacteriota</taxon>
        <taxon>Desulfarculia</taxon>
        <taxon>Desulfarculales</taxon>
        <taxon>Desulfarculaceae</taxon>
        <taxon>Dethiosulfatarculus</taxon>
    </lineage>
</organism>
<dbReference type="PATRIC" id="fig|1429043.3.peg.1205"/>
<dbReference type="RefSeq" id="WP_044347252.1">
    <property type="nucleotide sequence ID" value="NZ_AZAC01000005.1"/>
</dbReference>
<accession>A0A0D2HX93</accession>
<dbReference type="OrthoDB" id="9797300at2"/>
<dbReference type="STRING" id="1429043.X474_05660"/>
<dbReference type="EMBL" id="AZAC01000005">
    <property type="protein sequence ID" value="KIX14973.1"/>
    <property type="molecule type" value="Genomic_DNA"/>
</dbReference>
<keyword evidence="2" id="KW-1185">Reference proteome</keyword>
<dbReference type="AlphaFoldDB" id="A0A0D2HX93"/>
<reference evidence="1 2" key="1">
    <citation type="submission" date="2013-11" db="EMBL/GenBank/DDBJ databases">
        <title>Metagenomic analysis of a methanogenic consortium involved in long chain n-alkane degradation.</title>
        <authorList>
            <person name="Davidova I.A."/>
            <person name="Callaghan A.V."/>
            <person name="Wawrik B."/>
            <person name="Pruitt S."/>
            <person name="Marks C."/>
            <person name="Duncan K.E."/>
            <person name="Suflita J.M."/>
        </authorList>
    </citation>
    <scope>NUCLEOTIDE SEQUENCE [LARGE SCALE GENOMIC DNA]</scope>
    <source>
        <strain evidence="1 2">SPR</strain>
    </source>
</reference>